<dbReference type="GeneID" id="13289679"/>
<keyword evidence="2" id="KW-1185">Reference proteome</keyword>
<sequence>MIKQNVSDGQIFGKMILLEEEQDQLLAIAFSRPQNPDDMLCHVYESINGPELNSDKIADALIRKNLISSKRFWLQSHTKWLIYEYIRDVSPADPCGEGLLDGSWDPTYKQLINALALIPHGEEAKKLS</sequence>
<dbReference type="EMBL" id="FP929128">
    <property type="protein sequence ID" value="CBX96224.1"/>
    <property type="molecule type" value="Genomic_DNA"/>
</dbReference>
<proteinExistence type="predicted"/>
<protein>
    <submittedName>
        <fullName evidence="1">Predicted protein</fullName>
    </submittedName>
</protein>
<evidence type="ECO:0000313" key="2">
    <source>
        <dbReference type="Proteomes" id="UP000002668"/>
    </source>
</evidence>
<gene>
    <name evidence="1" type="ORF">LEMA_P111430.1</name>
</gene>
<organism evidence="2">
    <name type="scientific">Leptosphaeria maculans (strain JN3 / isolate v23.1.3 / race Av1-4-5-6-7-8)</name>
    <name type="common">Blackleg fungus</name>
    <name type="synonym">Phoma lingam</name>
    <dbReference type="NCBI Taxonomy" id="985895"/>
    <lineage>
        <taxon>Eukaryota</taxon>
        <taxon>Fungi</taxon>
        <taxon>Dikarya</taxon>
        <taxon>Ascomycota</taxon>
        <taxon>Pezizomycotina</taxon>
        <taxon>Dothideomycetes</taxon>
        <taxon>Pleosporomycetidae</taxon>
        <taxon>Pleosporales</taxon>
        <taxon>Pleosporineae</taxon>
        <taxon>Leptosphaeriaceae</taxon>
        <taxon>Plenodomus</taxon>
        <taxon>Plenodomus lingam/Leptosphaeria maculans species complex</taxon>
    </lineage>
</organism>
<accession>E4ZXX9</accession>
<dbReference type="Proteomes" id="UP000002668">
    <property type="component" value="Genome"/>
</dbReference>
<dbReference type="AlphaFoldDB" id="E4ZXX9"/>
<dbReference type="HOGENOM" id="CLU_1959971_0_0_1"/>
<dbReference type="InParanoid" id="E4ZXX9"/>
<dbReference type="VEuPathDB" id="FungiDB:LEMA_P111430.1"/>
<evidence type="ECO:0000313" key="1">
    <source>
        <dbReference type="EMBL" id="CBX96224.1"/>
    </source>
</evidence>
<name>E4ZXX9_LEPMJ</name>
<reference evidence="2" key="1">
    <citation type="journal article" date="2011" name="Nat. Commun.">
        <title>Effector diversification within compartments of the Leptosphaeria maculans genome affected by Repeat-Induced Point mutations.</title>
        <authorList>
            <person name="Rouxel T."/>
            <person name="Grandaubert J."/>
            <person name="Hane J.K."/>
            <person name="Hoede C."/>
            <person name="van de Wouw A.P."/>
            <person name="Couloux A."/>
            <person name="Dominguez V."/>
            <person name="Anthouard V."/>
            <person name="Bally P."/>
            <person name="Bourras S."/>
            <person name="Cozijnsen A.J."/>
            <person name="Ciuffetti L.M."/>
            <person name="Degrave A."/>
            <person name="Dilmaghani A."/>
            <person name="Duret L."/>
            <person name="Fudal I."/>
            <person name="Goodwin S.B."/>
            <person name="Gout L."/>
            <person name="Glaser N."/>
            <person name="Linglin J."/>
            <person name="Kema G.H.J."/>
            <person name="Lapalu N."/>
            <person name="Lawrence C.B."/>
            <person name="May K."/>
            <person name="Meyer M."/>
            <person name="Ollivier B."/>
            <person name="Poulain J."/>
            <person name="Schoch C.L."/>
            <person name="Simon A."/>
            <person name="Spatafora J.W."/>
            <person name="Stachowiak A."/>
            <person name="Turgeon B.G."/>
            <person name="Tyler B.M."/>
            <person name="Vincent D."/>
            <person name="Weissenbach J."/>
            <person name="Amselem J."/>
            <person name="Quesneville H."/>
            <person name="Oliver R.P."/>
            <person name="Wincker P."/>
            <person name="Balesdent M.-H."/>
            <person name="Howlett B.J."/>
        </authorList>
    </citation>
    <scope>NUCLEOTIDE SEQUENCE [LARGE SCALE GENOMIC DNA]</scope>
    <source>
        <strain evidence="2">JN3 / isolate v23.1.3 / race Av1-4-5-6-7-8</strain>
    </source>
</reference>